<evidence type="ECO:0000256" key="7">
    <source>
        <dbReference type="ARBA" id="ARBA00023211"/>
    </source>
</evidence>
<evidence type="ECO:0000256" key="2">
    <source>
        <dbReference type="ARBA" id="ARBA00002713"/>
    </source>
</evidence>
<dbReference type="EMBL" id="CP060286">
    <property type="protein sequence ID" value="QNK40361.1"/>
    <property type="molecule type" value="Genomic_DNA"/>
</dbReference>
<dbReference type="PANTHER" id="PTHR30387">
    <property type="entry name" value="MANNONATE DEHYDRATASE"/>
    <property type="match status" value="1"/>
</dbReference>
<dbReference type="HAMAP" id="MF_00106">
    <property type="entry name" value="UxuA"/>
    <property type="match status" value="1"/>
</dbReference>
<keyword evidence="8 9" id="KW-0456">Lyase</keyword>
<dbReference type="InterPro" id="IPR004628">
    <property type="entry name" value="Man_deHydtase"/>
</dbReference>
<evidence type="ECO:0000256" key="9">
    <source>
        <dbReference type="HAMAP-Rule" id="MF_00106"/>
    </source>
</evidence>
<protein>
    <recommendedName>
        <fullName evidence="5 9">Mannonate dehydratase</fullName>
        <ecNumber evidence="5 9">4.2.1.8</ecNumber>
    </recommendedName>
    <alternativeName>
        <fullName evidence="9">D-mannonate hydro-lyase</fullName>
    </alternativeName>
</protein>
<dbReference type="Pfam" id="PF03786">
    <property type="entry name" value="UxuA"/>
    <property type="match status" value="1"/>
</dbReference>
<dbReference type="GO" id="GO:0008198">
    <property type="term" value="F:ferrous iron binding"/>
    <property type="evidence" value="ECO:0007669"/>
    <property type="project" value="TreeGrafter"/>
</dbReference>
<dbReference type="KEGG" id="cfem:HCR03_17135"/>
<dbReference type="PROSITE" id="PS51257">
    <property type="entry name" value="PROKAR_LIPOPROTEIN"/>
    <property type="match status" value="1"/>
</dbReference>
<dbReference type="PANTHER" id="PTHR30387:SF2">
    <property type="entry name" value="MANNONATE DEHYDRATASE"/>
    <property type="match status" value="1"/>
</dbReference>
<comment type="function">
    <text evidence="2 9">Catalyzes the dehydration of D-mannonate.</text>
</comment>
<dbReference type="UniPathway" id="UPA00246"/>
<evidence type="ECO:0000313" key="11">
    <source>
        <dbReference type="Proteomes" id="UP000515909"/>
    </source>
</evidence>
<dbReference type="GO" id="GO:0042840">
    <property type="term" value="P:D-glucuronate catabolic process"/>
    <property type="evidence" value="ECO:0007669"/>
    <property type="project" value="TreeGrafter"/>
</dbReference>
<dbReference type="RefSeq" id="WP_066645213.1">
    <property type="nucleotide sequence ID" value="NZ_CP060286.1"/>
</dbReference>
<accession>A0A7G8T9S0</accession>
<sequence>MQFTFRWYGRDDPVKPKDIRQIPGVSSVVSACYDAHPGDVWNAKSIETIRSDALDYGLEFEVVEGLPVHESIKLGDSCKDRYIENYIKNLRMLSEHGIRVICYNFMPVFGWIRTCLDRRLPDGSQTLSFSETELKTIDPAQKELSLPGWSFSSQKEEMASLMERYRTLGVQGMWTNLRYFLEAVVPEAEKCGIALAIHPDDPPLPVFGLPRIVSSEEDIERLTSLVDSPCNGITLCTGSLGSGRQNDVVKIAYRFASEGKIKFVHARNVLFENQIDFVEAGHQTRSGSLNMAEILTALHRGGFDGYLRSDHGRMVWDEQGRPGYGLYDRAMGITYLEGLWEGISTQ</sequence>
<evidence type="ECO:0000256" key="1">
    <source>
        <dbReference type="ARBA" id="ARBA00001794"/>
    </source>
</evidence>
<reference evidence="10 11" key="1">
    <citation type="submission" date="2020-08" db="EMBL/GenBank/DDBJ databases">
        <title>The isolate Caproiciproducens sp. 7D4C2 produces n-caproate at mildly acidic conditions from hexoses: genome and rBOX comparison with related strains and chain-elongating bacteria.</title>
        <authorList>
            <person name="Esquivel-Elizondo S."/>
            <person name="Bagci C."/>
            <person name="Temovska M."/>
            <person name="Jeon B.S."/>
            <person name="Bessarab I."/>
            <person name="Williams R.B.H."/>
            <person name="Huson D.H."/>
            <person name="Angenent L.T."/>
        </authorList>
    </citation>
    <scope>NUCLEOTIDE SEQUENCE [LARGE SCALE GENOMIC DNA]</scope>
    <source>
        <strain evidence="10 11">7D4C2</strain>
    </source>
</reference>
<dbReference type="PIRSF" id="PIRSF016049">
    <property type="entry name" value="Man_dehyd"/>
    <property type="match status" value="1"/>
</dbReference>
<dbReference type="AlphaFoldDB" id="A0A7G8T9S0"/>
<dbReference type="SUPFAM" id="SSF51658">
    <property type="entry name" value="Xylose isomerase-like"/>
    <property type="match status" value="1"/>
</dbReference>
<dbReference type="Proteomes" id="UP000515909">
    <property type="component" value="Chromosome"/>
</dbReference>
<keyword evidence="6 9" id="KW-0408">Iron</keyword>
<dbReference type="Gene3D" id="3.20.20.150">
    <property type="entry name" value="Divalent-metal-dependent TIM barrel enzymes"/>
    <property type="match status" value="1"/>
</dbReference>
<keyword evidence="7 9" id="KW-0464">Manganese</keyword>
<evidence type="ECO:0000256" key="5">
    <source>
        <dbReference type="ARBA" id="ARBA00012927"/>
    </source>
</evidence>
<proteinExistence type="inferred from homology"/>
<name>A0A7G8T9S0_9FIRM</name>
<comment type="catalytic activity">
    <reaction evidence="1 9">
        <text>D-mannonate = 2-dehydro-3-deoxy-D-gluconate + H2O</text>
        <dbReference type="Rhea" id="RHEA:20097"/>
        <dbReference type="ChEBI" id="CHEBI:15377"/>
        <dbReference type="ChEBI" id="CHEBI:17767"/>
        <dbReference type="ChEBI" id="CHEBI:57990"/>
        <dbReference type="EC" id="4.2.1.8"/>
    </reaction>
</comment>
<evidence type="ECO:0000256" key="4">
    <source>
        <dbReference type="ARBA" id="ARBA00007389"/>
    </source>
</evidence>
<evidence type="ECO:0000313" key="10">
    <source>
        <dbReference type="EMBL" id="QNK40361.1"/>
    </source>
</evidence>
<dbReference type="EC" id="4.2.1.8" evidence="5 9"/>
<dbReference type="GO" id="GO:0030145">
    <property type="term" value="F:manganese ion binding"/>
    <property type="evidence" value="ECO:0007669"/>
    <property type="project" value="TreeGrafter"/>
</dbReference>
<evidence type="ECO:0000256" key="8">
    <source>
        <dbReference type="ARBA" id="ARBA00023239"/>
    </source>
</evidence>
<organism evidence="10 11">
    <name type="scientific">Caproicibacter fermentans</name>
    <dbReference type="NCBI Taxonomy" id="2576756"/>
    <lineage>
        <taxon>Bacteria</taxon>
        <taxon>Bacillati</taxon>
        <taxon>Bacillota</taxon>
        <taxon>Clostridia</taxon>
        <taxon>Eubacteriales</taxon>
        <taxon>Acutalibacteraceae</taxon>
        <taxon>Caproicibacter</taxon>
    </lineage>
</organism>
<evidence type="ECO:0000256" key="3">
    <source>
        <dbReference type="ARBA" id="ARBA00004892"/>
    </source>
</evidence>
<comment type="pathway">
    <text evidence="3 9">Carbohydrate metabolism; pentose and glucuronate interconversion.</text>
</comment>
<dbReference type="InterPro" id="IPR036237">
    <property type="entry name" value="Xyl_isomerase-like_sf"/>
</dbReference>
<gene>
    <name evidence="9" type="primary">uxuA</name>
    <name evidence="10" type="ORF">HCR03_17135</name>
</gene>
<dbReference type="GO" id="GO:0008927">
    <property type="term" value="F:mannonate dehydratase activity"/>
    <property type="evidence" value="ECO:0007669"/>
    <property type="project" value="UniProtKB-UniRule"/>
</dbReference>
<comment type="cofactor">
    <cofactor evidence="9">
        <name>Fe(2+)</name>
        <dbReference type="ChEBI" id="CHEBI:29033"/>
    </cofactor>
    <cofactor evidence="9">
        <name>Mn(2+)</name>
        <dbReference type="ChEBI" id="CHEBI:29035"/>
    </cofactor>
</comment>
<evidence type="ECO:0000256" key="6">
    <source>
        <dbReference type="ARBA" id="ARBA00023004"/>
    </source>
</evidence>
<comment type="similarity">
    <text evidence="4 9">Belongs to the mannonate dehydratase family.</text>
</comment>
<dbReference type="NCBIfam" id="NF003027">
    <property type="entry name" value="PRK03906.1"/>
    <property type="match status" value="1"/>
</dbReference>